<dbReference type="InParanoid" id="A0A409VZP6"/>
<evidence type="ECO:0000256" key="6">
    <source>
        <dbReference type="ARBA" id="ARBA00031849"/>
    </source>
</evidence>
<comment type="similarity">
    <text evidence="2">Belongs to the AIM9 family.</text>
</comment>
<keyword evidence="5" id="KW-0496">Mitochondrion</keyword>
<dbReference type="AlphaFoldDB" id="A0A409VZP6"/>
<evidence type="ECO:0000256" key="4">
    <source>
        <dbReference type="ARBA" id="ARBA00022946"/>
    </source>
</evidence>
<evidence type="ECO:0000256" key="5">
    <source>
        <dbReference type="ARBA" id="ARBA00023128"/>
    </source>
</evidence>
<sequence length="574" mass="65511">MYSRVVSCKQMRVEFPYHTKRRIASLAQDRANPFWSHTTGRWLWNDTIKIADRARRYTPFDIEGLKNLACQVCSANRCTSMVQLGHGFKTKVFHLQFDNGQELVARIPTLLRGNLRLSVGSEAATTEYVRLRYNEGKEDSWAIPKIPRVLAWNSTCRNPVKWPYILTEYISGVDLQSIWSSPSCKIMERTIIDVVEFEETLLSQDTFSQYGSLYFTEDVDKYNRDDPLYAEPPKDPLRIALSHKFRVGPTAHPDWWRGGNCHVPAARGPWYDLRNALVGTAEFQLRALEPDYNPLFSTSARDDIDYLTTPLRTSVTIAHDLVPEDGAFIRSVLQHPNLSRGNIILPHDSASGSGPNVKGIIDWEGAVVGPLFVQVHEAPAFAKDGPTKMTGDWSDPPLESEKEILAIRDPKKREQLRMHVRVAERDSYYFITSLARSKVRCDALLWRHELPEIAKLYRYLPRTIVEGPGGLRCILFSLKKEWDKFASTPCPIEMSDEEEENSEAEAKTLEARQSQMQDILVGIGCSSDGWVENERYDEAKKALECFQRYWDRGKTAEELGPFPFHDGGYSPLLS</sequence>
<reference evidence="7 8" key="1">
    <citation type="journal article" date="2018" name="Evol. Lett.">
        <title>Horizontal gene cluster transfer increased hallucinogenic mushroom diversity.</title>
        <authorList>
            <person name="Reynolds H.T."/>
            <person name="Vijayakumar V."/>
            <person name="Gluck-Thaler E."/>
            <person name="Korotkin H.B."/>
            <person name="Matheny P.B."/>
            <person name="Slot J.C."/>
        </authorList>
    </citation>
    <scope>NUCLEOTIDE SEQUENCE [LARGE SCALE GENOMIC DNA]</scope>
    <source>
        <strain evidence="7 8">SRW20</strain>
    </source>
</reference>
<evidence type="ECO:0000256" key="3">
    <source>
        <dbReference type="ARBA" id="ARBA00016197"/>
    </source>
</evidence>
<accession>A0A409VZP6</accession>
<comment type="subcellular location">
    <subcellularLocation>
        <location evidence="1">Mitochondrion</location>
    </subcellularLocation>
</comment>
<evidence type="ECO:0000313" key="7">
    <source>
        <dbReference type="EMBL" id="PPQ71729.1"/>
    </source>
</evidence>
<proteinExistence type="inferred from homology"/>
<dbReference type="PANTHER" id="PTHR36091:SF1">
    <property type="entry name" value="ALTERED INHERITANCE OF MITOCHONDRIA PROTEIN 9, MITOCHONDRIAL"/>
    <property type="match status" value="1"/>
</dbReference>
<keyword evidence="4" id="KW-0809">Transit peptide</keyword>
<evidence type="ECO:0000256" key="2">
    <source>
        <dbReference type="ARBA" id="ARBA00005543"/>
    </source>
</evidence>
<dbReference type="InterPro" id="IPR051035">
    <property type="entry name" value="Mito_inheritance_9"/>
</dbReference>
<keyword evidence="8" id="KW-1185">Reference proteome</keyword>
<evidence type="ECO:0000256" key="1">
    <source>
        <dbReference type="ARBA" id="ARBA00004173"/>
    </source>
</evidence>
<evidence type="ECO:0000313" key="8">
    <source>
        <dbReference type="Proteomes" id="UP000284706"/>
    </source>
</evidence>
<organism evidence="7 8">
    <name type="scientific">Gymnopilus dilepis</name>
    <dbReference type="NCBI Taxonomy" id="231916"/>
    <lineage>
        <taxon>Eukaryota</taxon>
        <taxon>Fungi</taxon>
        <taxon>Dikarya</taxon>
        <taxon>Basidiomycota</taxon>
        <taxon>Agaricomycotina</taxon>
        <taxon>Agaricomycetes</taxon>
        <taxon>Agaricomycetidae</taxon>
        <taxon>Agaricales</taxon>
        <taxon>Agaricineae</taxon>
        <taxon>Hymenogastraceae</taxon>
        <taxon>Gymnopilus</taxon>
    </lineage>
</organism>
<comment type="caution">
    <text evidence="7">The sequence shown here is derived from an EMBL/GenBank/DDBJ whole genome shotgun (WGS) entry which is preliminary data.</text>
</comment>
<name>A0A409VZP6_9AGAR</name>
<dbReference type="Proteomes" id="UP000284706">
    <property type="component" value="Unassembled WGS sequence"/>
</dbReference>
<gene>
    <name evidence="7" type="ORF">CVT26_007639</name>
</gene>
<dbReference type="InterPro" id="IPR011009">
    <property type="entry name" value="Kinase-like_dom_sf"/>
</dbReference>
<dbReference type="GO" id="GO:0005739">
    <property type="term" value="C:mitochondrion"/>
    <property type="evidence" value="ECO:0007669"/>
    <property type="project" value="UniProtKB-SubCell"/>
</dbReference>
<dbReference type="EMBL" id="NHYE01005490">
    <property type="protein sequence ID" value="PPQ71729.1"/>
    <property type="molecule type" value="Genomic_DNA"/>
</dbReference>
<dbReference type="SUPFAM" id="SSF56112">
    <property type="entry name" value="Protein kinase-like (PK-like)"/>
    <property type="match status" value="1"/>
</dbReference>
<dbReference type="STRING" id="231916.A0A409VZP6"/>
<dbReference type="PANTHER" id="PTHR36091">
    <property type="entry name" value="ALTERED INHERITANCE OF MITOCHONDRIA PROTEIN 9, MITOCHONDRIAL"/>
    <property type="match status" value="1"/>
</dbReference>
<dbReference type="OrthoDB" id="2831558at2759"/>
<protein>
    <recommendedName>
        <fullName evidence="3">Altered inheritance of mitochondria protein 9, mitochondrial</fullName>
    </recommendedName>
    <alternativeName>
        <fullName evidence="6">Found in mitochondrial proteome protein 29</fullName>
    </alternativeName>
</protein>